<dbReference type="OrthoDB" id="9952098at2"/>
<dbReference type="AlphaFoldDB" id="A0A6N6VP86"/>
<name>A0A6N6VP86_9BACT</name>
<gene>
    <name evidence="2" type="ORF">GCL60_13445</name>
</gene>
<comment type="caution">
    <text evidence="2">The sequence shown here is derived from an EMBL/GenBank/DDBJ whole genome shotgun (WGS) entry which is preliminary data.</text>
</comment>
<protein>
    <submittedName>
        <fullName evidence="2">Uncharacterized protein</fullName>
    </submittedName>
</protein>
<reference evidence="2 3" key="1">
    <citation type="submission" date="2019-10" db="EMBL/GenBank/DDBJ databases">
        <title>New species of Slilvanegrellaceae.</title>
        <authorList>
            <person name="Pitt A."/>
            <person name="Hahn M.W."/>
        </authorList>
    </citation>
    <scope>NUCLEOTIDE SEQUENCE [LARGE SCALE GENOMIC DNA]</scope>
    <source>
        <strain evidence="2 3">SP-Ram-0.45-NSY-1</strain>
    </source>
</reference>
<accession>A0A6N6VP86</accession>
<sequence length="315" mass="31534">MFKNSILLSSVTIFLLTSCVQGKDDKLVVKPPEVNSPSIPNNLNSKLFMATKNKDGSYSTFKGSWTVPELVTSVKIIGCSGGNGGGGGGAGGAGAKFYDGNWSGASWGGNGSNGGSANNGSGNSGQQGFLGRYSINNTWYNALHSNGGYPQAESATVSGGAGGLGEQSYFGSYKFSVANENKSNLNNNIKISPYTDTDVCLGAVGGNGGTGGNGGKAVVDNIGDSSTETYFGGKGGDGGNGQTGFHALVEEVTIKVTPGETIDVQVGQGGLGGNGSAQVTSGQSGSFGTNGTNGNQGTNSQAGKPGVLYIQWIGK</sequence>
<keyword evidence="3" id="KW-1185">Reference proteome</keyword>
<evidence type="ECO:0000256" key="1">
    <source>
        <dbReference type="SAM" id="MobiDB-lite"/>
    </source>
</evidence>
<feature type="compositionally biased region" description="Low complexity" evidence="1">
    <location>
        <begin position="276"/>
        <end position="301"/>
    </location>
</feature>
<dbReference type="Proteomes" id="UP000437748">
    <property type="component" value="Unassembled WGS sequence"/>
</dbReference>
<dbReference type="RefSeq" id="WP_153421259.1">
    <property type="nucleotide sequence ID" value="NZ_WFLM01000005.1"/>
</dbReference>
<dbReference type="PROSITE" id="PS51257">
    <property type="entry name" value="PROKAR_LIPOPROTEIN"/>
    <property type="match status" value="1"/>
</dbReference>
<feature type="region of interest" description="Disordered" evidence="1">
    <location>
        <begin position="268"/>
        <end position="303"/>
    </location>
</feature>
<dbReference type="EMBL" id="WFLM01000005">
    <property type="protein sequence ID" value="KAB8036844.1"/>
    <property type="molecule type" value="Genomic_DNA"/>
</dbReference>
<proteinExistence type="predicted"/>
<evidence type="ECO:0000313" key="3">
    <source>
        <dbReference type="Proteomes" id="UP000437748"/>
    </source>
</evidence>
<organism evidence="2 3">
    <name type="scientific">Silvanigrella paludirubra</name>
    <dbReference type="NCBI Taxonomy" id="2499159"/>
    <lineage>
        <taxon>Bacteria</taxon>
        <taxon>Pseudomonadati</taxon>
        <taxon>Bdellovibrionota</taxon>
        <taxon>Oligoflexia</taxon>
        <taxon>Silvanigrellales</taxon>
        <taxon>Silvanigrellaceae</taxon>
        <taxon>Silvanigrella</taxon>
    </lineage>
</organism>
<evidence type="ECO:0000313" key="2">
    <source>
        <dbReference type="EMBL" id="KAB8036844.1"/>
    </source>
</evidence>